<dbReference type="CDD" id="cd06223">
    <property type="entry name" value="PRTases_typeI"/>
    <property type="match status" value="1"/>
</dbReference>
<protein>
    <recommendedName>
        <fullName evidence="1">Phosphoribosyltransferase domain-containing protein</fullName>
    </recommendedName>
</protein>
<dbReference type="GO" id="GO:0004422">
    <property type="term" value="F:hypoxanthine phosphoribosyltransferase activity"/>
    <property type="evidence" value="ECO:0007669"/>
    <property type="project" value="TreeGrafter"/>
</dbReference>
<evidence type="ECO:0000313" key="3">
    <source>
        <dbReference type="Proteomes" id="UP000270924"/>
    </source>
</evidence>
<organism evidence="2 3">
    <name type="scientific">Wuchereria bancrofti</name>
    <dbReference type="NCBI Taxonomy" id="6293"/>
    <lineage>
        <taxon>Eukaryota</taxon>
        <taxon>Metazoa</taxon>
        <taxon>Ecdysozoa</taxon>
        <taxon>Nematoda</taxon>
        <taxon>Chromadorea</taxon>
        <taxon>Rhabditida</taxon>
        <taxon>Spirurina</taxon>
        <taxon>Spiruromorpha</taxon>
        <taxon>Filarioidea</taxon>
        <taxon>Onchocercidae</taxon>
        <taxon>Wuchereria</taxon>
    </lineage>
</organism>
<dbReference type="OMA" id="VIFMEDI"/>
<dbReference type="FunCoup" id="A0A3P7DI57">
    <property type="interactions" value="785"/>
</dbReference>
<dbReference type="Pfam" id="PF00156">
    <property type="entry name" value="Pribosyltran"/>
    <property type="match status" value="1"/>
</dbReference>
<dbReference type="Gene3D" id="3.40.50.2020">
    <property type="match status" value="1"/>
</dbReference>
<accession>A0A3P7DI57</accession>
<dbReference type="SUPFAM" id="SSF53271">
    <property type="entry name" value="PRTase-like"/>
    <property type="match status" value="1"/>
</dbReference>
<dbReference type="OrthoDB" id="9449045at2759"/>
<reference evidence="2 3" key="1">
    <citation type="submission" date="2018-11" db="EMBL/GenBank/DDBJ databases">
        <authorList>
            <consortium name="Pathogen Informatics"/>
        </authorList>
    </citation>
    <scope>NUCLEOTIDE SEQUENCE [LARGE SCALE GENOMIC DNA]</scope>
</reference>
<keyword evidence="3" id="KW-1185">Reference proteome</keyword>
<dbReference type="InterPro" id="IPR050408">
    <property type="entry name" value="HGPRT"/>
</dbReference>
<evidence type="ECO:0000313" key="2">
    <source>
        <dbReference type="EMBL" id="VDM08953.1"/>
    </source>
</evidence>
<dbReference type="PANTHER" id="PTHR43340">
    <property type="entry name" value="HYPOXANTHINE-GUANINE PHOSPHORIBOSYLTRANSFERASE"/>
    <property type="match status" value="1"/>
</dbReference>
<dbReference type="GO" id="GO:0006178">
    <property type="term" value="P:guanine salvage"/>
    <property type="evidence" value="ECO:0007669"/>
    <property type="project" value="TreeGrafter"/>
</dbReference>
<feature type="domain" description="Phosphoribosyltransferase" evidence="1">
    <location>
        <begin position="85"/>
        <end position="209"/>
    </location>
</feature>
<dbReference type="PANTHER" id="PTHR43340:SF1">
    <property type="entry name" value="HYPOXANTHINE PHOSPHORIBOSYLTRANSFERASE"/>
    <property type="match status" value="1"/>
</dbReference>
<dbReference type="GO" id="GO:0046100">
    <property type="term" value="P:hypoxanthine metabolic process"/>
    <property type="evidence" value="ECO:0007669"/>
    <property type="project" value="TreeGrafter"/>
</dbReference>
<dbReference type="Proteomes" id="UP000270924">
    <property type="component" value="Unassembled WGS sequence"/>
</dbReference>
<name>A0A3P7DI57_WUCBA</name>
<dbReference type="AlphaFoldDB" id="A0A3P7DI57"/>
<proteinExistence type="predicted"/>
<dbReference type="EMBL" id="UYWW01000624">
    <property type="protein sequence ID" value="VDM08953.1"/>
    <property type="molecule type" value="Genomic_DNA"/>
</dbReference>
<dbReference type="GO" id="GO:0032264">
    <property type="term" value="P:IMP salvage"/>
    <property type="evidence" value="ECO:0007669"/>
    <property type="project" value="TreeGrafter"/>
</dbReference>
<dbReference type="InterPro" id="IPR029057">
    <property type="entry name" value="PRTase-like"/>
</dbReference>
<dbReference type="InterPro" id="IPR000836">
    <property type="entry name" value="PRTase_dom"/>
</dbReference>
<gene>
    <name evidence="2" type="ORF">WBA_LOCUS2339</name>
</gene>
<dbReference type="GO" id="GO:0032263">
    <property type="term" value="P:GMP salvage"/>
    <property type="evidence" value="ECO:0007669"/>
    <property type="project" value="TreeGrafter"/>
</dbReference>
<evidence type="ECO:0000259" key="1">
    <source>
        <dbReference type="Pfam" id="PF00156"/>
    </source>
</evidence>
<dbReference type="InParanoid" id="A0A3P7DI57"/>
<sequence>MFWYHFWEYTAQFSRLFARKAMEKGSKSSRISIPDNTEFKLESFVLPNCYCGDLKSVLIPKGLISDRIKCLAQEIFQATGDKVMLCYYSLQPLIILCILKGSFRFFTELVEELTHARVSCKHPLEVEFIRVKSYTNSKRSDTLQIIGLLNAKQLENKNVVVVEDIVDSGATMSQLLKTLEEMGIRQKWTAILLSKRCKREFEVPGFVFYITKMVSSFGCKTIERGALCFQVQEDFVAFDVPDEFVVGFGIDYNQKFRDLGHICIMSEAGVERHRVAE</sequence>
<dbReference type="GO" id="GO:0000287">
    <property type="term" value="F:magnesium ion binding"/>
    <property type="evidence" value="ECO:0007669"/>
    <property type="project" value="TreeGrafter"/>
</dbReference>
<dbReference type="GO" id="GO:0005829">
    <property type="term" value="C:cytosol"/>
    <property type="evidence" value="ECO:0007669"/>
    <property type="project" value="TreeGrafter"/>
</dbReference>